<evidence type="ECO:0000256" key="1">
    <source>
        <dbReference type="SAM" id="SignalP"/>
    </source>
</evidence>
<organism evidence="2 3">
    <name type="scientific">Pontibacter ummariensis</name>
    <dbReference type="NCBI Taxonomy" id="1610492"/>
    <lineage>
        <taxon>Bacteria</taxon>
        <taxon>Pseudomonadati</taxon>
        <taxon>Bacteroidota</taxon>
        <taxon>Cytophagia</taxon>
        <taxon>Cytophagales</taxon>
        <taxon>Hymenobacteraceae</taxon>
        <taxon>Pontibacter</taxon>
    </lineage>
</organism>
<name>A0A239B721_9BACT</name>
<sequence>MKNFFCKHILYFLPILCGLFLAACGDDDMPDPTVVTTSGMSAVVNGADWSSSNGNFKLGNRTITDGASAFVGSGDTLTIIGVQALPTDTTAIMLSVKLSPEKVGTYQLRSGTAGQGKAYFLTKVSGNALAETKEKYGAGITNGNLRITSYDAANYSVSGDFAFSMSATGETTYTVVAGEIDNVTF</sequence>
<dbReference type="Proteomes" id="UP000198432">
    <property type="component" value="Unassembled WGS sequence"/>
</dbReference>
<protein>
    <submittedName>
        <fullName evidence="2">Uncharacterized protein</fullName>
    </submittedName>
</protein>
<dbReference type="EMBL" id="FZOQ01000001">
    <property type="protein sequence ID" value="SNS03640.1"/>
    <property type="molecule type" value="Genomic_DNA"/>
</dbReference>
<dbReference type="AlphaFoldDB" id="A0A239B721"/>
<reference evidence="3" key="1">
    <citation type="submission" date="2017-06" db="EMBL/GenBank/DDBJ databases">
        <authorList>
            <person name="Varghese N."/>
            <person name="Submissions S."/>
        </authorList>
    </citation>
    <scope>NUCLEOTIDE SEQUENCE [LARGE SCALE GENOMIC DNA]</scope>
    <source>
        <strain evidence="3">NKM1</strain>
    </source>
</reference>
<feature type="signal peptide" evidence="1">
    <location>
        <begin position="1"/>
        <end position="22"/>
    </location>
</feature>
<keyword evidence="3" id="KW-1185">Reference proteome</keyword>
<evidence type="ECO:0000313" key="2">
    <source>
        <dbReference type="EMBL" id="SNS03640.1"/>
    </source>
</evidence>
<dbReference type="RefSeq" id="WP_106219042.1">
    <property type="nucleotide sequence ID" value="NZ_FZOQ01000001.1"/>
</dbReference>
<gene>
    <name evidence="2" type="ORF">SAMN06296052_101198</name>
</gene>
<keyword evidence="1" id="KW-0732">Signal</keyword>
<accession>A0A239B721</accession>
<proteinExistence type="predicted"/>
<evidence type="ECO:0000313" key="3">
    <source>
        <dbReference type="Proteomes" id="UP000198432"/>
    </source>
</evidence>
<feature type="chain" id="PRO_5012330958" evidence="1">
    <location>
        <begin position="23"/>
        <end position="185"/>
    </location>
</feature>
<dbReference type="OrthoDB" id="851909at2"/>
<dbReference type="PROSITE" id="PS51257">
    <property type="entry name" value="PROKAR_LIPOPROTEIN"/>
    <property type="match status" value="1"/>
</dbReference>